<organism evidence="3 4">
    <name type="scientific">Sphingomonas panacisoli</name>
    <dbReference type="NCBI Taxonomy" id="1813879"/>
    <lineage>
        <taxon>Bacteria</taxon>
        <taxon>Pseudomonadati</taxon>
        <taxon>Pseudomonadota</taxon>
        <taxon>Alphaproteobacteria</taxon>
        <taxon>Sphingomonadales</taxon>
        <taxon>Sphingomonadaceae</taxon>
        <taxon>Sphingomonas</taxon>
    </lineage>
</organism>
<gene>
    <name evidence="3" type="ORF">FPZ24_12005</name>
</gene>
<dbReference type="EMBL" id="CP042306">
    <property type="protein sequence ID" value="QDZ09182.1"/>
    <property type="molecule type" value="Genomic_DNA"/>
</dbReference>
<feature type="chain" id="PRO_5022902089" evidence="1">
    <location>
        <begin position="24"/>
        <end position="185"/>
    </location>
</feature>
<dbReference type="AlphaFoldDB" id="A0A5B8LP57"/>
<dbReference type="Proteomes" id="UP000315673">
    <property type="component" value="Chromosome"/>
</dbReference>
<evidence type="ECO:0000313" key="4">
    <source>
        <dbReference type="Proteomes" id="UP000315673"/>
    </source>
</evidence>
<reference evidence="3 4" key="1">
    <citation type="submission" date="2019-07" db="EMBL/GenBank/DDBJ databases">
        <title>Full genome sequence of Sphingomonas sp. 4R-6-7(HKS19).</title>
        <authorList>
            <person name="Im W.-T."/>
        </authorList>
    </citation>
    <scope>NUCLEOTIDE SEQUENCE [LARGE SCALE GENOMIC DNA]</scope>
    <source>
        <strain evidence="3 4">HKS19</strain>
    </source>
</reference>
<feature type="signal peptide" evidence="1">
    <location>
        <begin position="1"/>
        <end position="23"/>
    </location>
</feature>
<keyword evidence="4" id="KW-1185">Reference proteome</keyword>
<feature type="domain" description="Ice-binding protein C-terminal" evidence="2">
    <location>
        <begin position="151"/>
        <end position="175"/>
    </location>
</feature>
<sequence length="185" mass="18955">MFSTKLLAGMAALAMAVPGVSSAQSTYNFSYTAQNGNVLGTGTFTTGAANPAGSFFTPSALITNLTGTYRGADITGLLTAGTYFANDNIFYTSPPAGSGNLDLRGVAFSTTAGMADFYFGLGGYGTIFTRTGGTATSNVGGTFAVTPAVAAVPEPATWAMMLIGFGVVGQSLRRRQTVSTRIRYV</sequence>
<dbReference type="NCBIfam" id="TIGR02595">
    <property type="entry name" value="PEP_CTERM"/>
    <property type="match status" value="1"/>
</dbReference>
<accession>A0A5B8LP57</accession>
<dbReference type="Pfam" id="PF07589">
    <property type="entry name" value="PEP-CTERM"/>
    <property type="match status" value="1"/>
</dbReference>
<evidence type="ECO:0000256" key="1">
    <source>
        <dbReference type="SAM" id="SignalP"/>
    </source>
</evidence>
<dbReference type="NCBIfam" id="NF035944">
    <property type="entry name" value="PEPxxWA-CTERM"/>
    <property type="match status" value="1"/>
</dbReference>
<evidence type="ECO:0000313" key="3">
    <source>
        <dbReference type="EMBL" id="QDZ09182.1"/>
    </source>
</evidence>
<proteinExistence type="predicted"/>
<dbReference type="RefSeq" id="WP_146574466.1">
    <property type="nucleotide sequence ID" value="NZ_CP042306.1"/>
</dbReference>
<evidence type="ECO:0000259" key="2">
    <source>
        <dbReference type="Pfam" id="PF07589"/>
    </source>
</evidence>
<protein>
    <submittedName>
        <fullName evidence="3">PEP-CTERM sorting domain-containing protein</fullName>
    </submittedName>
</protein>
<dbReference type="InterPro" id="IPR013424">
    <property type="entry name" value="Ice-binding_C"/>
</dbReference>
<keyword evidence="1" id="KW-0732">Signal</keyword>
<dbReference type="KEGG" id="spai:FPZ24_12005"/>
<name>A0A5B8LP57_9SPHN</name>